<dbReference type="PANTHER" id="PTHR30580:SF0">
    <property type="entry name" value="PRIMOSOMAL PROTEIN N"/>
    <property type="match status" value="1"/>
</dbReference>
<evidence type="ECO:0000256" key="1">
    <source>
        <dbReference type="ARBA" id="ARBA00022515"/>
    </source>
</evidence>
<dbReference type="GO" id="GO:0006269">
    <property type="term" value="P:DNA replication, synthesis of primer"/>
    <property type="evidence" value="ECO:0007669"/>
    <property type="project" value="UniProtKB-KW"/>
</dbReference>
<feature type="binding site" evidence="12">
    <location>
        <position position="477"/>
    </location>
    <ligand>
        <name>Zn(2+)</name>
        <dbReference type="ChEBI" id="CHEBI:29105"/>
        <label>1</label>
    </ligand>
</feature>
<keyword evidence="1 12" id="KW-0639">Primosome</keyword>
<comment type="subunit">
    <text evidence="12">Component of the replication restart primosome.</text>
</comment>
<dbReference type="Pfam" id="PF17764">
    <property type="entry name" value="PriA_3primeBD"/>
    <property type="match status" value="1"/>
</dbReference>
<reference evidence="14 15" key="1">
    <citation type="submission" date="2018-06" db="EMBL/GenBank/DDBJ databases">
        <title>Genome sequencing of Oceanotoga sp. sy52.</title>
        <authorList>
            <person name="Mori K."/>
        </authorList>
    </citation>
    <scope>NUCLEOTIDE SEQUENCE [LARGE SCALE GENOMIC DNA]</scope>
    <source>
        <strain evidence="15">sy52</strain>
    </source>
</reference>
<dbReference type="InterPro" id="IPR005259">
    <property type="entry name" value="PriA"/>
</dbReference>
<keyword evidence="6 12" id="KW-0347">Helicase</keyword>
<evidence type="ECO:0000256" key="4">
    <source>
        <dbReference type="ARBA" id="ARBA00022741"/>
    </source>
</evidence>
<dbReference type="PANTHER" id="PTHR30580">
    <property type="entry name" value="PRIMOSOMAL PROTEIN N"/>
    <property type="match status" value="1"/>
</dbReference>
<dbReference type="InterPro" id="IPR040498">
    <property type="entry name" value="PriA_CRR"/>
</dbReference>
<dbReference type="GO" id="GO:0043138">
    <property type="term" value="F:3'-5' DNA helicase activity"/>
    <property type="evidence" value="ECO:0007669"/>
    <property type="project" value="UniProtKB-EC"/>
</dbReference>
<evidence type="ECO:0000256" key="9">
    <source>
        <dbReference type="ARBA" id="ARBA00023125"/>
    </source>
</evidence>
<feature type="binding site" evidence="12">
    <location>
        <position position="486"/>
    </location>
    <ligand>
        <name>Zn(2+)</name>
        <dbReference type="ChEBI" id="CHEBI:29105"/>
        <label>2</label>
    </ligand>
</feature>
<evidence type="ECO:0000256" key="8">
    <source>
        <dbReference type="ARBA" id="ARBA00022840"/>
    </source>
</evidence>
<evidence type="ECO:0000256" key="5">
    <source>
        <dbReference type="ARBA" id="ARBA00022801"/>
    </source>
</evidence>
<dbReference type="GO" id="GO:0006310">
    <property type="term" value="P:DNA recombination"/>
    <property type="evidence" value="ECO:0007669"/>
    <property type="project" value="InterPro"/>
</dbReference>
<dbReference type="InterPro" id="IPR014001">
    <property type="entry name" value="Helicase_ATP-bd"/>
</dbReference>
<proteinExistence type="inferred from homology"/>
<evidence type="ECO:0000256" key="12">
    <source>
        <dbReference type="HAMAP-Rule" id="MF_00983"/>
    </source>
</evidence>
<name>A0A7G1G7G3_9BACT</name>
<evidence type="ECO:0000256" key="2">
    <source>
        <dbReference type="ARBA" id="ARBA00022705"/>
    </source>
</evidence>
<evidence type="ECO:0000256" key="11">
    <source>
        <dbReference type="ARBA" id="ARBA00048988"/>
    </source>
</evidence>
<dbReference type="EMBL" id="AP018712">
    <property type="protein sequence ID" value="BBE29962.1"/>
    <property type="molecule type" value="Genomic_DNA"/>
</dbReference>
<comment type="function">
    <text evidence="12">Initiates the restart of stalled replication forks, which reloads the replicative helicase on sites other than the origin of replication. Recognizes and binds to abandoned replication forks and remodels them to uncover a helicase loading site. Promotes assembly of the primosome at these replication forks.</text>
</comment>
<dbReference type="InterPro" id="IPR041236">
    <property type="entry name" value="PriA_C"/>
</dbReference>
<keyword evidence="5 12" id="KW-0378">Hydrolase</keyword>
<evidence type="ECO:0000313" key="15">
    <source>
        <dbReference type="Proteomes" id="UP000516361"/>
    </source>
</evidence>
<feature type="binding site" evidence="12">
    <location>
        <position position="483"/>
    </location>
    <ligand>
        <name>Zn(2+)</name>
        <dbReference type="ChEBI" id="CHEBI:29105"/>
        <label>2</label>
    </ligand>
</feature>
<dbReference type="SMART" id="SM00487">
    <property type="entry name" value="DEXDc"/>
    <property type="match status" value="1"/>
</dbReference>
<feature type="binding site" evidence="12">
    <location>
        <position position="501"/>
    </location>
    <ligand>
        <name>Zn(2+)</name>
        <dbReference type="ChEBI" id="CHEBI:29105"/>
        <label>2</label>
    </ligand>
</feature>
<dbReference type="EC" id="5.6.2.4" evidence="12"/>
<keyword evidence="9 12" id="KW-0238">DNA-binding</keyword>
<dbReference type="RefSeq" id="WP_190615104.1">
    <property type="nucleotide sequence ID" value="NZ_AP018712.1"/>
</dbReference>
<feature type="binding site" evidence="12">
    <location>
        <position position="514"/>
    </location>
    <ligand>
        <name>Zn(2+)</name>
        <dbReference type="ChEBI" id="CHEBI:29105"/>
        <label>1</label>
    </ligand>
</feature>
<dbReference type="Pfam" id="PF18319">
    <property type="entry name" value="Zn_ribbon_PriA"/>
    <property type="match status" value="1"/>
</dbReference>
<gene>
    <name evidence="14" type="primary">rpiA</name>
    <name evidence="12" type="synonym">priA</name>
    <name evidence="14" type="ORF">OSSY52_01030</name>
</gene>
<organism evidence="14 15">
    <name type="scientific">Tepiditoga spiralis</name>
    <dbReference type="NCBI Taxonomy" id="2108365"/>
    <lineage>
        <taxon>Bacteria</taxon>
        <taxon>Thermotogati</taxon>
        <taxon>Thermotogota</taxon>
        <taxon>Thermotogae</taxon>
        <taxon>Petrotogales</taxon>
        <taxon>Petrotogaceae</taxon>
        <taxon>Tepiditoga</taxon>
    </lineage>
</organism>
<dbReference type="Proteomes" id="UP000516361">
    <property type="component" value="Chromosome"/>
</dbReference>
<dbReference type="AlphaFoldDB" id="A0A7G1G7G3"/>
<comment type="catalytic activity">
    <reaction evidence="12">
        <text>Couples ATP hydrolysis with the unwinding of duplex DNA by translocating in the 3'-5' direction.</text>
        <dbReference type="EC" id="5.6.2.4"/>
    </reaction>
</comment>
<sequence>MNYYEVIPFTNLDYYTYSTELKLEVGQRVMINLRNKMIPALIYKKVEKIPEFKVKEIEFIIDELPLITFKHIKIIEEISKNFAISLGEASKLFFPPISSDMYKLKVVPISPLAPFQKPIFLNEFYKNFKSKSVANKKIRELSKNGIVKLELHIKRTKEKKESFFKLNKSIEEIMKIKISNTAMSVVNYLNMKDIINEKELYELGILKHGTTVLKTLMKKNIICEVNESQIYQYKKIILSDEQQKVVNEINALNDKPHLLYGVTGSGKTEVFFEIAKPLLENGKKILITIPEISLTPQLVNRIKNRFAEYNVSLYHSSLTSSEKLKTWYDSINGKTDIIVGTRSALFIPVKELGMIIMDEEHDTSYYQSEGTIYDGVEAAFIRSKIENIKLVLASATPRVKDYYRAINNEFYMEKIEKRIFSKMPEVEIINMKEEEKISWIFSKKVIKEIKKTLEKDKKIIIFTPTRGYANYIMCPDCGYIFKCSECDVSLTFHKNDMKLKCHYCGKEEKVPSVCPNCGNVNLQSRGYGTERVVNELMKLFPSEVILRVDRTVIRSYEELKKTFNYMKEPGKKIIVGTKMITKGLDIEDLHLVVVLDSDRYSNFPDYSAYESTGALILQVGGRSGRKERGKVLIQTFKPEEELYKAAKNHDYTMILNHEIKERKEFRYPPFSDMIIIMVYEEDKKNCEKISREIFNEVKEITREIMGPVDPIISRIKNKYRKQIILRGNINIESLRNVLKNFRNIKVYVNPPSTLL</sequence>
<dbReference type="InParanoid" id="A0A7G1G7G3"/>
<keyword evidence="10 12" id="KW-0413">Isomerase</keyword>
<dbReference type="GO" id="GO:0005524">
    <property type="term" value="F:ATP binding"/>
    <property type="evidence" value="ECO:0007669"/>
    <property type="project" value="UniProtKB-UniRule"/>
</dbReference>
<dbReference type="InterPro" id="IPR041222">
    <property type="entry name" value="PriA_3primeBD"/>
</dbReference>
<keyword evidence="7 12" id="KW-0862">Zinc</keyword>
<dbReference type="InterPro" id="IPR042115">
    <property type="entry name" value="PriA_3primeBD_sf"/>
</dbReference>
<evidence type="ECO:0000313" key="14">
    <source>
        <dbReference type="EMBL" id="BBE29962.1"/>
    </source>
</evidence>
<accession>A0A7G1G7G3</accession>
<dbReference type="SUPFAM" id="SSF52540">
    <property type="entry name" value="P-loop containing nucleoside triphosphate hydrolases"/>
    <property type="match status" value="2"/>
</dbReference>
<evidence type="ECO:0000256" key="10">
    <source>
        <dbReference type="ARBA" id="ARBA00023235"/>
    </source>
</evidence>
<keyword evidence="2 12" id="KW-0235">DNA replication</keyword>
<evidence type="ECO:0000256" key="3">
    <source>
        <dbReference type="ARBA" id="ARBA00022723"/>
    </source>
</evidence>
<dbReference type="GO" id="GO:0006302">
    <property type="term" value="P:double-strand break repair"/>
    <property type="evidence" value="ECO:0007669"/>
    <property type="project" value="InterPro"/>
</dbReference>
<comment type="catalytic activity">
    <reaction evidence="11 12">
        <text>ATP + H2O = ADP + phosphate + H(+)</text>
        <dbReference type="Rhea" id="RHEA:13065"/>
        <dbReference type="ChEBI" id="CHEBI:15377"/>
        <dbReference type="ChEBI" id="CHEBI:15378"/>
        <dbReference type="ChEBI" id="CHEBI:30616"/>
        <dbReference type="ChEBI" id="CHEBI:43474"/>
        <dbReference type="ChEBI" id="CHEBI:456216"/>
        <dbReference type="EC" id="5.6.2.4"/>
    </reaction>
</comment>
<dbReference type="FunCoup" id="A0A7G1G7G3">
    <property type="interactions" value="373"/>
</dbReference>
<dbReference type="GO" id="GO:1990077">
    <property type="term" value="C:primosome complex"/>
    <property type="evidence" value="ECO:0007669"/>
    <property type="project" value="UniProtKB-UniRule"/>
</dbReference>
<dbReference type="InterPro" id="IPR011545">
    <property type="entry name" value="DEAD/DEAH_box_helicase_dom"/>
</dbReference>
<evidence type="ECO:0000259" key="13">
    <source>
        <dbReference type="PROSITE" id="PS51192"/>
    </source>
</evidence>
<feature type="binding site" evidence="12">
    <location>
        <position position="504"/>
    </location>
    <ligand>
        <name>Zn(2+)</name>
        <dbReference type="ChEBI" id="CHEBI:29105"/>
        <label>2</label>
    </ligand>
</feature>
<dbReference type="KEGG" id="ocy:OSSY52_01030"/>
<dbReference type="GO" id="GO:0016787">
    <property type="term" value="F:hydrolase activity"/>
    <property type="evidence" value="ECO:0007669"/>
    <property type="project" value="UniProtKB-KW"/>
</dbReference>
<keyword evidence="4 12" id="KW-0547">Nucleotide-binding</keyword>
<dbReference type="PROSITE" id="PS51192">
    <property type="entry name" value="HELICASE_ATP_BIND_1"/>
    <property type="match status" value="1"/>
</dbReference>
<dbReference type="Gene3D" id="3.40.50.300">
    <property type="entry name" value="P-loop containing nucleotide triphosphate hydrolases"/>
    <property type="match status" value="2"/>
</dbReference>
<feature type="binding site" evidence="12">
    <location>
        <position position="474"/>
    </location>
    <ligand>
        <name>Zn(2+)</name>
        <dbReference type="ChEBI" id="CHEBI:29105"/>
        <label>1</label>
    </ligand>
</feature>
<keyword evidence="3 12" id="KW-0479">Metal-binding</keyword>
<feature type="domain" description="Helicase ATP-binding" evidence="13">
    <location>
        <begin position="248"/>
        <end position="415"/>
    </location>
</feature>
<dbReference type="HAMAP" id="MF_00983">
    <property type="entry name" value="PriA"/>
    <property type="match status" value="1"/>
</dbReference>
<feature type="binding site" evidence="12">
    <location>
        <position position="517"/>
    </location>
    <ligand>
        <name>Zn(2+)</name>
        <dbReference type="ChEBI" id="CHEBI:29105"/>
        <label>1</label>
    </ligand>
</feature>
<dbReference type="InterPro" id="IPR001650">
    <property type="entry name" value="Helicase_C-like"/>
</dbReference>
<dbReference type="SMART" id="SM00490">
    <property type="entry name" value="HELICc"/>
    <property type="match status" value="1"/>
</dbReference>
<keyword evidence="15" id="KW-1185">Reference proteome</keyword>
<protein>
    <recommendedName>
        <fullName evidence="12">Replication restart protein PriA</fullName>
    </recommendedName>
    <alternativeName>
        <fullName evidence="12">ATP-dependent DNA helicase PriA</fullName>
        <ecNumber evidence="12">5.6.2.4</ecNumber>
    </alternativeName>
    <alternativeName>
        <fullName evidence="12">DNA 3'-5' helicase PriA</fullName>
    </alternativeName>
</protein>
<evidence type="ECO:0000256" key="7">
    <source>
        <dbReference type="ARBA" id="ARBA00022833"/>
    </source>
</evidence>
<evidence type="ECO:0000256" key="6">
    <source>
        <dbReference type="ARBA" id="ARBA00022806"/>
    </source>
</evidence>
<keyword evidence="8 12" id="KW-0067">ATP-binding</keyword>
<dbReference type="FunFam" id="3.40.50.300:FF:000489">
    <property type="entry name" value="Primosome assembly protein PriA"/>
    <property type="match status" value="1"/>
</dbReference>
<comment type="similarity">
    <text evidence="12">Belongs to the helicase family. PriA subfamily.</text>
</comment>
<dbReference type="Pfam" id="PF00270">
    <property type="entry name" value="DEAD"/>
    <property type="match status" value="1"/>
</dbReference>
<dbReference type="GO" id="GO:0006270">
    <property type="term" value="P:DNA replication initiation"/>
    <property type="evidence" value="ECO:0007669"/>
    <property type="project" value="TreeGrafter"/>
</dbReference>
<dbReference type="GO" id="GO:0003677">
    <property type="term" value="F:DNA binding"/>
    <property type="evidence" value="ECO:0007669"/>
    <property type="project" value="UniProtKB-UniRule"/>
</dbReference>
<dbReference type="Pfam" id="PF18074">
    <property type="entry name" value="PriA_C"/>
    <property type="match status" value="1"/>
</dbReference>
<dbReference type="InterPro" id="IPR027417">
    <property type="entry name" value="P-loop_NTPase"/>
</dbReference>
<dbReference type="Gene3D" id="3.40.1440.60">
    <property type="entry name" value="PriA, 3(prime) DNA-binding domain"/>
    <property type="match status" value="1"/>
</dbReference>
<dbReference type="NCBIfam" id="TIGR00595">
    <property type="entry name" value="priA"/>
    <property type="match status" value="1"/>
</dbReference>
<dbReference type="GO" id="GO:0008270">
    <property type="term" value="F:zinc ion binding"/>
    <property type="evidence" value="ECO:0007669"/>
    <property type="project" value="UniProtKB-UniRule"/>
</dbReference>
<comment type="cofactor">
    <cofactor evidence="12">
        <name>Zn(2+)</name>
        <dbReference type="ChEBI" id="CHEBI:29105"/>
    </cofactor>
    <text evidence="12">Binds 2 zinc ions per subunit.</text>
</comment>